<protein>
    <submittedName>
        <fullName evidence="1">Uncharacterized protein</fullName>
    </submittedName>
</protein>
<name>A0A8S5M1H4_9CAUD</name>
<evidence type="ECO:0000313" key="1">
    <source>
        <dbReference type="EMBL" id="DAD76169.1"/>
    </source>
</evidence>
<sequence>MEALRARKLDLSQAIKNRLNKVCQVGEVNYSSNQQ</sequence>
<dbReference type="EMBL" id="BK014796">
    <property type="protein sequence ID" value="DAD76169.1"/>
    <property type="molecule type" value="Genomic_DNA"/>
</dbReference>
<accession>A0A8S5M1H4</accession>
<organism evidence="1">
    <name type="scientific">Myoviridae sp. ct5Xl4</name>
    <dbReference type="NCBI Taxonomy" id="2826613"/>
    <lineage>
        <taxon>Viruses</taxon>
        <taxon>Duplodnaviria</taxon>
        <taxon>Heunggongvirae</taxon>
        <taxon>Uroviricota</taxon>
        <taxon>Caudoviricetes</taxon>
    </lineage>
</organism>
<proteinExistence type="predicted"/>
<reference evidence="1" key="1">
    <citation type="journal article" date="2021" name="Proc. Natl. Acad. Sci. U.S.A.">
        <title>A Catalog of Tens of Thousands of Viruses from Human Metagenomes Reveals Hidden Associations with Chronic Diseases.</title>
        <authorList>
            <person name="Tisza M.J."/>
            <person name="Buck C.B."/>
        </authorList>
    </citation>
    <scope>NUCLEOTIDE SEQUENCE</scope>
    <source>
        <strain evidence="1">Ct5Xl4</strain>
    </source>
</reference>